<dbReference type="InterPro" id="IPR001940">
    <property type="entry name" value="Peptidase_S1C"/>
</dbReference>
<dbReference type="Pfam" id="PF13365">
    <property type="entry name" value="Trypsin_2"/>
    <property type="match status" value="1"/>
</dbReference>
<dbReference type="AlphaFoldDB" id="A0A8J3VLX4"/>
<evidence type="ECO:0000313" key="4">
    <source>
        <dbReference type="Proteomes" id="UP000612899"/>
    </source>
</evidence>
<name>A0A8J3VLX4_9ACTN</name>
<feature type="transmembrane region" description="Helical" evidence="2">
    <location>
        <begin position="96"/>
        <end position="115"/>
    </location>
</feature>
<evidence type="ECO:0008006" key="5">
    <source>
        <dbReference type="Google" id="ProtNLM"/>
    </source>
</evidence>
<keyword evidence="4" id="KW-1185">Reference proteome</keyword>
<dbReference type="InterPro" id="IPR009003">
    <property type="entry name" value="Peptidase_S1_PA"/>
</dbReference>
<evidence type="ECO:0000256" key="1">
    <source>
        <dbReference type="SAM" id="MobiDB-lite"/>
    </source>
</evidence>
<organism evidence="3 4">
    <name type="scientific">Rhizocola hellebori</name>
    <dbReference type="NCBI Taxonomy" id="1392758"/>
    <lineage>
        <taxon>Bacteria</taxon>
        <taxon>Bacillati</taxon>
        <taxon>Actinomycetota</taxon>
        <taxon>Actinomycetes</taxon>
        <taxon>Micromonosporales</taxon>
        <taxon>Micromonosporaceae</taxon>
        <taxon>Rhizocola</taxon>
    </lineage>
</organism>
<dbReference type="PRINTS" id="PR00834">
    <property type="entry name" value="PROTEASES2C"/>
</dbReference>
<dbReference type="GO" id="GO:0006508">
    <property type="term" value="P:proteolysis"/>
    <property type="evidence" value="ECO:0007669"/>
    <property type="project" value="InterPro"/>
</dbReference>
<sequence>MSEPHQQPVQPGPYIPQQAGDPLPPAQPQIPTQGGGGLPGALTVPYAPQHGVPGLPTQAEIAAGAAYQQVVLGYQPSVPFPPQPPQPAYRPARRRLWPAITVTIVLIALAAVVAWQELQIVDLSDRLAKTQAQAQADRDSAKAAAEAMASRIAGMEKESFHPEQIAAAALPSVFRVKAGQFSGTAWVVGKPTSGGGAYLFTNFHVVESVWNKGEKKVGIEHKDLRFDATIVKVDKDKDLAQLETTAKFTGLAVAAEAVQPGEPIVVVGAPLGLDSSVTTGVVSAIRKLEGTDETYVQFDAPINPGNSGGPVINAQGQVVGIATAKLKNAEGIGLAIPIGLACQAFPICG</sequence>
<dbReference type="PANTHER" id="PTHR43019:SF23">
    <property type="entry name" value="PROTEASE DO-LIKE 5, CHLOROPLASTIC"/>
    <property type="match status" value="1"/>
</dbReference>
<dbReference type="EMBL" id="BONY01000126">
    <property type="protein sequence ID" value="GIH11290.1"/>
    <property type="molecule type" value="Genomic_DNA"/>
</dbReference>
<proteinExistence type="predicted"/>
<dbReference type="RefSeq" id="WP_239124512.1">
    <property type="nucleotide sequence ID" value="NZ_BONY01000126.1"/>
</dbReference>
<dbReference type="Proteomes" id="UP000612899">
    <property type="component" value="Unassembled WGS sequence"/>
</dbReference>
<dbReference type="Gene3D" id="2.40.10.120">
    <property type="match status" value="1"/>
</dbReference>
<dbReference type="PANTHER" id="PTHR43019">
    <property type="entry name" value="SERINE ENDOPROTEASE DEGS"/>
    <property type="match status" value="1"/>
</dbReference>
<keyword evidence="2" id="KW-0472">Membrane</keyword>
<dbReference type="GO" id="GO:0004252">
    <property type="term" value="F:serine-type endopeptidase activity"/>
    <property type="evidence" value="ECO:0007669"/>
    <property type="project" value="InterPro"/>
</dbReference>
<keyword evidence="2" id="KW-1133">Transmembrane helix</keyword>
<accession>A0A8J3VLX4</accession>
<evidence type="ECO:0000256" key="2">
    <source>
        <dbReference type="SAM" id="Phobius"/>
    </source>
</evidence>
<keyword evidence="2" id="KW-0812">Transmembrane</keyword>
<feature type="region of interest" description="Disordered" evidence="1">
    <location>
        <begin position="1"/>
        <end position="45"/>
    </location>
</feature>
<gene>
    <name evidence="3" type="ORF">Rhe02_93570</name>
</gene>
<comment type="caution">
    <text evidence="3">The sequence shown here is derived from an EMBL/GenBank/DDBJ whole genome shotgun (WGS) entry which is preliminary data.</text>
</comment>
<reference evidence="3" key="1">
    <citation type="submission" date="2021-01" db="EMBL/GenBank/DDBJ databases">
        <title>Whole genome shotgun sequence of Rhizocola hellebori NBRC 109834.</title>
        <authorList>
            <person name="Komaki H."/>
            <person name="Tamura T."/>
        </authorList>
    </citation>
    <scope>NUCLEOTIDE SEQUENCE</scope>
    <source>
        <strain evidence="3">NBRC 109834</strain>
    </source>
</reference>
<protein>
    <recommendedName>
        <fullName evidence="5">Serine protease</fullName>
    </recommendedName>
</protein>
<dbReference type="SUPFAM" id="SSF50494">
    <property type="entry name" value="Trypsin-like serine proteases"/>
    <property type="match status" value="1"/>
</dbReference>
<evidence type="ECO:0000313" key="3">
    <source>
        <dbReference type="EMBL" id="GIH11290.1"/>
    </source>
</evidence>